<organism evidence="1">
    <name type="scientific">Anguilla anguilla</name>
    <name type="common">European freshwater eel</name>
    <name type="synonym">Muraena anguilla</name>
    <dbReference type="NCBI Taxonomy" id="7936"/>
    <lineage>
        <taxon>Eukaryota</taxon>
        <taxon>Metazoa</taxon>
        <taxon>Chordata</taxon>
        <taxon>Craniata</taxon>
        <taxon>Vertebrata</taxon>
        <taxon>Euteleostomi</taxon>
        <taxon>Actinopterygii</taxon>
        <taxon>Neopterygii</taxon>
        <taxon>Teleostei</taxon>
        <taxon>Anguilliformes</taxon>
        <taxon>Anguillidae</taxon>
        <taxon>Anguilla</taxon>
    </lineage>
</organism>
<name>A0A0E9QB00_ANGAN</name>
<reference evidence="1" key="2">
    <citation type="journal article" date="2015" name="Fish Shellfish Immunol.">
        <title>Early steps in the European eel (Anguilla anguilla)-Vibrio vulnificus interaction in the gills: Role of the RtxA13 toxin.</title>
        <authorList>
            <person name="Callol A."/>
            <person name="Pajuelo D."/>
            <person name="Ebbesson L."/>
            <person name="Teles M."/>
            <person name="MacKenzie S."/>
            <person name="Amaro C."/>
        </authorList>
    </citation>
    <scope>NUCLEOTIDE SEQUENCE</scope>
</reference>
<proteinExistence type="predicted"/>
<reference evidence="1" key="1">
    <citation type="submission" date="2014-11" db="EMBL/GenBank/DDBJ databases">
        <authorList>
            <person name="Amaro Gonzalez C."/>
        </authorList>
    </citation>
    <scope>NUCLEOTIDE SEQUENCE</scope>
</reference>
<dbReference type="EMBL" id="GBXM01094521">
    <property type="protein sequence ID" value="JAH14056.1"/>
    <property type="molecule type" value="Transcribed_RNA"/>
</dbReference>
<evidence type="ECO:0000313" key="1">
    <source>
        <dbReference type="EMBL" id="JAH14056.1"/>
    </source>
</evidence>
<accession>A0A0E9QB00</accession>
<dbReference type="AlphaFoldDB" id="A0A0E9QB00"/>
<sequence length="26" mass="3160">MERTLWVTLPIQFGYSVQPLIGYRQY</sequence>
<protein>
    <submittedName>
        <fullName evidence="1">Uncharacterized protein</fullName>
    </submittedName>
</protein>